<keyword evidence="2" id="KW-0067">ATP-binding</keyword>
<dbReference type="NCBIfam" id="NF000355">
    <property type="entry name" value="ribo_prot_ABC_F"/>
    <property type="match status" value="1"/>
</dbReference>
<evidence type="ECO:0000313" key="4">
    <source>
        <dbReference type="EMBL" id="EWM53911.1"/>
    </source>
</evidence>
<dbReference type="eggNOG" id="COG0488">
    <property type="taxonomic scope" value="Bacteria"/>
</dbReference>
<dbReference type="Gene3D" id="3.40.50.300">
    <property type="entry name" value="P-loop containing nucleotide triphosphate hydrolases"/>
    <property type="match status" value="2"/>
</dbReference>
<feature type="domain" description="ABC transporter" evidence="3">
    <location>
        <begin position="4"/>
        <end position="215"/>
    </location>
</feature>
<organism evidence="4 5">
    <name type="scientific">Ruminococcus flavefaciens 007c</name>
    <dbReference type="NCBI Taxonomy" id="1341157"/>
    <lineage>
        <taxon>Bacteria</taxon>
        <taxon>Bacillati</taxon>
        <taxon>Bacillota</taxon>
        <taxon>Clostridia</taxon>
        <taxon>Eubacteriales</taxon>
        <taxon>Oscillospiraceae</taxon>
        <taxon>Ruminococcus</taxon>
    </lineage>
</organism>
<evidence type="ECO:0000256" key="1">
    <source>
        <dbReference type="ARBA" id="ARBA00022741"/>
    </source>
</evidence>
<keyword evidence="5" id="KW-1185">Reference proteome</keyword>
<dbReference type="SUPFAM" id="SSF52540">
    <property type="entry name" value="P-loop containing nucleoside triphosphate hydrolases"/>
    <property type="match status" value="2"/>
</dbReference>
<dbReference type="PROSITE" id="PS50893">
    <property type="entry name" value="ABC_TRANSPORTER_2"/>
    <property type="match status" value="1"/>
</dbReference>
<dbReference type="InterPro" id="IPR051309">
    <property type="entry name" value="ABCF_ATPase"/>
</dbReference>
<dbReference type="Pfam" id="PF00005">
    <property type="entry name" value="ABC_tran"/>
    <property type="match status" value="2"/>
</dbReference>
<dbReference type="Pfam" id="PF12848">
    <property type="entry name" value="ABC_tran_Xtn"/>
    <property type="match status" value="1"/>
</dbReference>
<proteinExistence type="predicted"/>
<dbReference type="CDD" id="cd03221">
    <property type="entry name" value="ABCF_EF-3"/>
    <property type="match status" value="1"/>
</dbReference>
<protein>
    <recommendedName>
        <fullName evidence="3">ABC transporter domain-containing protein</fullName>
    </recommendedName>
</protein>
<dbReference type="GO" id="GO:0005524">
    <property type="term" value="F:ATP binding"/>
    <property type="evidence" value="ECO:0007669"/>
    <property type="project" value="UniProtKB-KW"/>
</dbReference>
<name>W7UFE5_RUMFL</name>
<dbReference type="RefSeq" id="WP_037298853.1">
    <property type="nucleotide sequence ID" value="NZ_ATAX01000023.1"/>
</dbReference>
<dbReference type="InterPro" id="IPR032781">
    <property type="entry name" value="ABC_tran_Xtn"/>
</dbReference>
<sequence length="511" mass="59260">MSQIRVNDLTFYYDGSFDNIFENVSFSIDTDWKLGFIGRNGKGKTTFLNLLLGKYRYSGSIETSAKFEYFPYYIPKEFLELPASVFLDRLRADCEEWRVICELIQLGEDADILYRPFGQLSHGERTKLLLAVLFSGENEFLLIDEPTNHLDMNARETVKRYLASKNGFILVSHDRDLLDACIDHVLVLNRQSIEVLSGNFSVWMENKERRDKFELSENEKHKKEIRKLRRAAKRTSEWADKSERTKIGFDPVKENDRCISTRSYIGAKTKKMQSRVKHIEKRIQREIDEREGLLKDIERNPDLRLTPLVHHKESVLVFRDYSVTYTGSQDPVFEPLTFVLRQGDRIALHGENGCGKSTLIKAVLQKTGYKSYEEQFAENGIMDAASGLKVSYVSQDTSGVSGSIDDFCEKNGLDLSLFCTVLRHLDLDRTQFLKNIEDFSEGQKKKLLIAASLLTPAHLYIWDEPLNYIDVFSRMQIEKLIDEYKPTMLFVEHDVRFREKIATDVVELRKI</sequence>
<dbReference type="AlphaFoldDB" id="W7UFE5"/>
<keyword evidence="1" id="KW-0547">Nucleotide-binding</keyword>
<dbReference type="InterPro" id="IPR003439">
    <property type="entry name" value="ABC_transporter-like_ATP-bd"/>
</dbReference>
<gene>
    <name evidence="4" type="ORF">RF007C_09370</name>
</gene>
<dbReference type="PANTHER" id="PTHR42855:SF2">
    <property type="entry name" value="DRUG RESISTANCE ABC TRANSPORTER,ATP-BINDING PROTEIN"/>
    <property type="match status" value="1"/>
</dbReference>
<comment type="caution">
    <text evidence="4">The sequence shown here is derived from an EMBL/GenBank/DDBJ whole genome shotgun (WGS) entry which is preliminary data.</text>
</comment>
<dbReference type="GO" id="GO:0016887">
    <property type="term" value="F:ATP hydrolysis activity"/>
    <property type="evidence" value="ECO:0007669"/>
    <property type="project" value="InterPro"/>
</dbReference>
<dbReference type="InterPro" id="IPR017871">
    <property type="entry name" value="ABC_transporter-like_CS"/>
</dbReference>
<evidence type="ECO:0000256" key="2">
    <source>
        <dbReference type="ARBA" id="ARBA00022840"/>
    </source>
</evidence>
<dbReference type="PROSITE" id="PS00211">
    <property type="entry name" value="ABC_TRANSPORTER_1"/>
    <property type="match status" value="1"/>
</dbReference>
<dbReference type="OrthoDB" id="9801441at2"/>
<dbReference type="InterPro" id="IPR027417">
    <property type="entry name" value="P-loop_NTPase"/>
</dbReference>
<accession>W7UFE5</accession>
<dbReference type="InterPro" id="IPR003593">
    <property type="entry name" value="AAA+_ATPase"/>
</dbReference>
<dbReference type="SMART" id="SM00382">
    <property type="entry name" value="AAA"/>
    <property type="match status" value="2"/>
</dbReference>
<reference evidence="4 5" key="1">
    <citation type="journal article" date="2014" name="PLoS ONE">
        <title>Rumen cellulosomics: divergent fiber-degrading strategies revealed by comparative genome-wide analysis of six ruminococcal strains.</title>
        <authorList>
            <person name="Dassa B."/>
            <person name="Borovok I."/>
            <person name="Ruimy-Israeli V."/>
            <person name="Lamed R."/>
            <person name="Flint H.J."/>
            <person name="Duncan S.H."/>
            <person name="Henrissat B."/>
            <person name="Coutinho P."/>
            <person name="Morrison M."/>
            <person name="Mosoni P."/>
            <person name="Yeoman C.J."/>
            <person name="White B.A."/>
            <person name="Bayer E.A."/>
        </authorList>
    </citation>
    <scope>NUCLEOTIDE SEQUENCE [LARGE SCALE GENOMIC DNA]</scope>
    <source>
        <strain evidence="4 5">007c</strain>
    </source>
</reference>
<dbReference type="PANTHER" id="PTHR42855">
    <property type="entry name" value="ABC TRANSPORTER ATP-BINDING SUBUNIT"/>
    <property type="match status" value="1"/>
</dbReference>
<evidence type="ECO:0000259" key="3">
    <source>
        <dbReference type="PROSITE" id="PS50893"/>
    </source>
</evidence>
<dbReference type="PATRIC" id="fig|1341157.4.peg.1558"/>
<evidence type="ECO:0000313" key="5">
    <source>
        <dbReference type="Proteomes" id="UP000019365"/>
    </source>
</evidence>
<dbReference type="Proteomes" id="UP000019365">
    <property type="component" value="Unassembled WGS sequence"/>
</dbReference>
<dbReference type="EMBL" id="ATAX01000023">
    <property type="protein sequence ID" value="EWM53911.1"/>
    <property type="molecule type" value="Genomic_DNA"/>
</dbReference>